<dbReference type="EMBL" id="FOQT01000001">
    <property type="protein sequence ID" value="SFH79886.1"/>
    <property type="molecule type" value="Genomic_DNA"/>
</dbReference>
<accession>A0A1I3CZS5</accession>
<evidence type="ECO:0000313" key="2">
    <source>
        <dbReference type="Proteomes" id="UP000198931"/>
    </source>
</evidence>
<dbReference type="AlphaFoldDB" id="A0A1I3CZS5"/>
<protein>
    <submittedName>
        <fullName evidence="1">Uncharacterized protein</fullName>
    </submittedName>
</protein>
<keyword evidence="2" id="KW-1185">Reference proteome</keyword>
<dbReference type="RefSeq" id="WP_090078292.1">
    <property type="nucleotide sequence ID" value="NZ_FOQT01000001.1"/>
</dbReference>
<dbReference type="Proteomes" id="UP000198931">
    <property type="component" value="Unassembled WGS sequence"/>
</dbReference>
<proteinExistence type="predicted"/>
<organism evidence="1 2">
    <name type="scientific">Halpernia frigidisoli</name>
    <dbReference type="NCBI Taxonomy" id="1125876"/>
    <lineage>
        <taxon>Bacteria</taxon>
        <taxon>Pseudomonadati</taxon>
        <taxon>Bacteroidota</taxon>
        <taxon>Flavobacteriia</taxon>
        <taxon>Flavobacteriales</taxon>
        <taxon>Weeksellaceae</taxon>
        <taxon>Chryseobacterium group</taxon>
        <taxon>Halpernia</taxon>
    </lineage>
</organism>
<sequence length="96" mass="10999">MTSSEILKLSLIDGSFSAEEAKEILLKIYHTKLNFHQRNNLSSQERFGKNNAIAELRIPILQKSIEEIKDFTKLAKNKNLSINISSQITLDLMKHD</sequence>
<name>A0A1I3CZS5_9FLAO</name>
<reference evidence="1 2" key="1">
    <citation type="submission" date="2016-10" db="EMBL/GenBank/DDBJ databases">
        <authorList>
            <person name="de Groot N.N."/>
        </authorList>
    </citation>
    <scope>NUCLEOTIDE SEQUENCE [LARGE SCALE GENOMIC DNA]</scope>
    <source>
        <strain evidence="1 2">DSM 26000</strain>
    </source>
</reference>
<dbReference type="STRING" id="1125876.SAMN05443292_0171"/>
<dbReference type="OrthoDB" id="680899at2"/>
<gene>
    <name evidence="1" type="ORF">SAMN05443292_0171</name>
</gene>
<evidence type="ECO:0000313" key="1">
    <source>
        <dbReference type="EMBL" id="SFH79886.1"/>
    </source>
</evidence>